<comment type="caution">
    <text evidence="1">The sequence shown here is derived from an EMBL/GenBank/DDBJ whole genome shotgun (WGS) entry which is preliminary data.</text>
</comment>
<keyword evidence="2" id="KW-1185">Reference proteome</keyword>
<evidence type="ECO:0000313" key="2">
    <source>
        <dbReference type="Proteomes" id="UP001143856"/>
    </source>
</evidence>
<name>A0ACC1MUZ0_9PEZI</name>
<protein>
    <submittedName>
        <fullName evidence="1">Uncharacterized protein</fullName>
    </submittedName>
</protein>
<sequence length="339" mass="36943">MDTTFSDDEKRFVLGEMIKASTIDVSLLVDFIKTHKVEPEWMLMQLPVGRNMSQCLGAADNMFQVKFQPPNIGTIGTIGTFGKRKSLGDLVDQPAKRQAITAPFEHTLTPVRTLQPRPPLVNGYPPVAPMTSTPVPMTGKKRGRPSKADKEAQAQARAAYSRPTEYTPITPAPPTVPPTAQAQREYASSPGYEITGAGIDQSSKKRPRPTTVDSPRQASGSFPLVADASVTGTPRALPEAMEQIERTNMSPPDNSSAPVDSRSSPLAPLIQQHDQPQTHPHVLPRPQAPLAPIQPPQRLPQAYEPYRGPDPIFPDRDRSRSMPDQVSRNASASPVVSRT</sequence>
<evidence type="ECO:0000313" key="1">
    <source>
        <dbReference type="EMBL" id="KAJ2970074.1"/>
    </source>
</evidence>
<organism evidence="1 2">
    <name type="scientific">Xylaria curta</name>
    <dbReference type="NCBI Taxonomy" id="42375"/>
    <lineage>
        <taxon>Eukaryota</taxon>
        <taxon>Fungi</taxon>
        <taxon>Dikarya</taxon>
        <taxon>Ascomycota</taxon>
        <taxon>Pezizomycotina</taxon>
        <taxon>Sordariomycetes</taxon>
        <taxon>Xylariomycetidae</taxon>
        <taxon>Xylariales</taxon>
        <taxon>Xylariaceae</taxon>
        <taxon>Xylaria</taxon>
    </lineage>
</organism>
<dbReference type="EMBL" id="JAPDGR010003793">
    <property type="protein sequence ID" value="KAJ2970074.1"/>
    <property type="molecule type" value="Genomic_DNA"/>
</dbReference>
<reference evidence="1" key="1">
    <citation type="submission" date="2022-10" db="EMBL/GenBank/DDBJ databases">
        <title>Genome Sequence of Xylaria curta.</title>
        <authorList>
            <person name="Buettner E."/>
        </authorList>
    </citation>
    <scope>NUCLEOTIDE SEQUENCE</scope>
    <source>
        <strain evidence="1">Babe10</strain>
    </source>
</reference>
<accession>A0ACC1MUZ0</accession>
<gene>
    <name evidence="1" type="ORF">NUW58_g9808</name>
</gene>
<dbReference type="Proteomes" id="UP001143856">
    <property type="component" value="Unassembled WGS sequence"/>
</dbReference>
<proteinExistence type="predicted"/>